<feature type="region of interest" description="Disordered" evidence="1">
    <location>
        <begin position="422"/>
        <end position="453"/>
    </location>
</feature>
<dbReference type="GO" id="GO:0006508">
    <property type="term" value="P:proteolysis"/>
    <property type="evidence" value="ECO:0007669"/>
    <property type="project" value="InterPro"/>
</dbReference>
<dbReference type="GO" id="GO:0004190">
    <property type="term" value="F:aspartic-type endopeptidase activity"/>
    <property type="evidence" value="ECO:0007669"/>
    <property type="project" value="InterPro"/>
</dbReference>
<dbReference type="PROSITE" id="PS50030">
    <property type="entry name" value="UBA"/>
    <property type="match status" value="1"/>
</dbReference>
<dbReference type="EMBL" id="RWIC01000119">
    <property type="protein sequence ID" value="TKC49475.1"/>
    <property type="molecule type" value="Genomic_DNA"/>
</dbReference>
<dbReference type="Proteomes" id="UP000308365">
    <property type="component" value="Unassembled WGS sequence"/>
</dbReference>
<dbReference type="InterPro" id="IPR021109">
    <property type="entry name" value="Peptidase_aspartic_dom_sf"/>
</dbReference>
<evidence type="ECO:0000259" key="2">
    <source>
        <dbReference type="PROSITE" id="PS50030"/>
    </source>
</evidence>
<dbReference type="PANTHER" id="PTHR15397">
    <property type="entry name" value="SODIUM-GLUCOSE COTRANSPORTER REGULATORY PROTEIN -RELATED"/>
    <property type="match status" value="1"/>
</dbReference>
<evidence type="ECO:0000313" key="3">
    <source>
        <dbReference type="EMBL" id="TKC49475.1"/>
    </source>
</evidence>
<dbReference type="Pfam" id="PF09668">
    <property type="entry name" value="Asp_protease"/>
    <property type="match status" value="1"/>
</dbReference>
<dbReference type="SUPFAM" id="SSF50630">
    <property type="entry name" value="Acid proteases"/>
    <property type="match status" value="1"/>
</dbReference>
<organism evidence="3 4">
    <name type="scientific">Monodon monoceros</name>
    <name type="common">Narwhal</name>
    <name type="synonym">Ceratodon monodon</name>
    <dbReference type="NCBI Taxonomy" id="40151"/>
    <lineage>
        <taxon>Eukaryota</taxon>
        <taxon>Metazoa</taxon>
        <taxon>Chordata</taxon>
        <taxon>Craniata</taxon>
        <taxon>Vertebrata</taxon>
        <taxon>Euteleostomi</taxon>
        <taxon>Mammalia</taxon>
        <taxon>Eutheria</taxon>
        <taxon>Laurasiatheria</taxon>
        <taxon>Artiodactyla</taxon>
        <taxon>Whippomorpha</taxon>
        <taxon>Cetacea</taxon>
        <taxon>Odontoceti</taxon>
        <taxon>Monodontidae</taxon>
        <taxon>Monodon</taxon>
    </lineage>
</organism>
<proteinExistence type="predicted"/>
<feature type="compositionally biased region" description="Basic and acidic residues" evidence="1">
    <location>
        <begin position="442"/>
        <end position="453"/>
    </location>
</feature>
<feature type="domain" description="UBA" evidence="2">
    <location>
        <begin position="722"/>
        <end position="762"/>
    </location>
</feature>
<dbReference type="InterPro" id="IPR015940">
    <property type="entry name" value="UBA"/>
</dbReference>
<evidence type="ECO:0000313" key="4">
    <source>
        <dbReference type="Proteomes" id="UP000308365"/>
    </source>
</evidence>
<dbReference type="Gene3D" id="2.40.70.10">
    <property type="entry name" value="Acid Proteases"/>
    <property type="match status" value="2"/>
</dbReference>
<dbReference type="PANTHER" id="PTHR15397:SF3">
    <property type="entry name" value="DNA DAMAGE INDUCIBLE 1 HOMOLOG 2"/>
    <property type="match status" value="1"/>
</dbReference>
<protein>
    <recommendedName>
        <fullName evidence="2">UBA domain-containing protein</fullName>
    </recommendedName>
</protein>
<feature type="compositionally biased region" description="Basic and acidic residues" evidence="1">
    <location>
        <begin position="423"/>
        <end position="435"/>
    </location>
</feature>
<dbReference type="InterPro" id="IPR057273">
    <property type="entry name" value="Ddi1/2_HDD"/>
</dbReference>
<dbReference type="SMART" id="SM00165">
    <property type="entry name" value="UBA"/>
    <property type="match status" value="1"/>
</dbReference>
<sequence length="768" mass="85202">MDLLEVTFSLQVDADLELRNFRAFPNLPRIDLRSLSKGFLQRNMIGYFQSAVLPKPCSDTFCWPTPPRAVLAGGMQSTLADALLRGDLEKSSRILVEQQQDRAWREQERIHLFSADPFDLGAQAKIEEDIRQQNIEENMTIAMEEVVLYINCKVNGHPLKAFVDSGAQMTSMSQACAERVHLIQVKIEGDFLACSFSILEEEPMDMVLALDMLKWHQCSTDLKKNVLVISTTGSQTTFLLERELPECAQLAYVARQEEICPKEVADQELAEALQKSVEDAERQNPEIGNPTSLAHSVSASVYPIKPSDPDSIEPKAVKALKASAEFQISSEKKEHLPLQDLSDCASSTDNAQQTRVQLRLCRIHLKKNLLKDAPRASNLISTQDRKLDYLSQLTKMQEPQRLISENGWPPEYQYLIQVNGLQQHEESRNEQHEVKQQNAPHNQEHLYNRGDLELLGEKQQRRVDLEATMKGDSLQQNGDLPGTEKNILPSRCFGCSNSETLVEVDTVEQSLVAVLISAGSQNTNVENIGASDLTLDNPLVEVETSECNLSSEILSNSISTQDLQLLESNVEICQPSAESTEESCSSITAALKELHELLVINKNTSEEVICQSEIVTKGQTGIKDLSERWSPNEHLTATQGEQCSQVSFHQAISVSVKTEELTDTSADAGVEDLENINFRGLCDSLLTDKEGVEISPRLLASEEDALNQTSEQTESLSSSITLVKDSDIDQILRAGFTLQETLGALHRVGGNADLALIVLLAKNIVVPT</sequence>
<dbReference type="AlphaFoldDB" id="A0A4U1FHX3"/>
<evidence type="ECO:0000256" key="1">
    <source>
        <dbReference type="SAM" id="MobiDB-lite"/>
    </source>
</evidence>
<comment type="caution">
    <text evidence="3">The sequence shown here is derived from an EMBL/GenBank/DDBJ whole genome shotgun (WGS) entry which is preliminary data.</text>
</comment>
<dbReference type="Pfam" id="PF24669">
    <property type="entry name" value="Ddi2_HDD"/>
    <property type="match status" value="1"/>
</dbReference>
<dbReference type="InterPro" id="IPR019103">
    <property type="entry name" value="Peptidase_aspartic_DDI1-type"/>
</dbReference>
<gene>
    <name evidence="3" type="ORF">EI555_008427</name>
</gene>
<reference evidence="4" key="1">
    <citation type="journal article" date="2019" name="IScience">
        <title>Narwhal Genome Reveals Long-Term Low Genetic Diversity despite Current Large Abundance Size.</title>
        <authorList>
            <person name="Westbury M.V."/>
            <person name="Petersen B."/>
            <person name="Garde E."/>
            <person name="Heide-Jorgensen M.P."/>
            <person name="Lorenzen E.D."/>
        </authorList>
    </citation>
    <scope>NUCLEOTIDE SEQUENCE [LARGE SCALE GENOMIC DNA]</scope>
</reference>
<name>A0A4U1FHX3_MONMO</name>
<accession>A0A4U1FHX3</accession>